<keyword evidence="2" id="KW-1185">Reference proteome</keyword>
<protein>
    <submittedName>
        <fullName evidence="1">Uncharacterized protein</fullName>
    </submittedName>
</protein>
<sequence length="151" mass="16571">MAYTKIGHAPPDGTTDVGKFRLLAGDSEWIELDPPAPGQGLYQLWTDAEIQAMIDVSGSVARAISMAYAQIGAQWASSGATIKTDDLSYSVKDSVGNWMNLAAWWAKVADDEDSRAVDDMFDLKVVRGDADWRKAEAAPWPWPCGEGTYRW</sequence>
<dbReference type="KEGG" id="vg:18938333"/>
<reference evidence="1 2" key="1">
    <citation type="journal article" date="2014" name="Arch. Virol.">
        <title>Complete genome sequence of a novel phage, vB_MoxS-ISF9, infecting methylotrophic Microbacterium: first report of a virulent Microbacterium phage.</title>
        <authorList>
            <person name="Zamani I."/>
            <person name="Bouzari M."/>
            <person name="Emtiazi G."/>
            <person name="Ghasemi S.M."/>
            <person name="Chang H.I."/>
        </authorList>
    </citation>
    <scope>NUCLEOTIDE SEQUENCE [LARGE SCALE GENOMIC DNA]</scope>
</reference>
<organism evidence="1 2">
    <name type="scientific">Microbacterium phage vB_MoxS-ISF9</name>
    <dbReference type="NCBI Taxonomy" id="1458670"/>
    <lineage>
        <taxon>Viruses</taxon>
        <taxon>Duplodnaviria</taxon>
        <taxon>Heunggongvirae</taxon>
        <taxon>Uroviricota</taxon>
        <taxon>Caudoviricetes</taxon>
        <taxon>Farahnazvirus</taxon>
        <taxon>Farahnazvirus ISF9</taxon>
    </lineage>
</organism>
<dbReference type="RefSeq" id="YP_009021467.1">
    <property type="nucleotide sequence ID" value="NC_023859.1"/>
</dbReference>
<evidence type="ECO:0000313" key="1">
    <source>
        <dbReference type="EMBL" id="AHL18492.1"/>
    </source>
</evidence>
<proteinExistence type="predicted"/>
<gene>
    <name evidence="1" type="ORF">ISF9_022</name>
</gene>
<dbReference type="GeneID" id="18938333"/>
<dbReference type="EMBL" id="KJ173786">
    <property type="protein sequence ID" value="AHL18492.1"/>
    <property type="molecule type" value="Genomic_DNA"/>
</dbReference>
<evidence type="ECO:0000313" key="2">
    <source>
        <dbReference type="Proteomes" id="UP000019700"/>
    </source>
</evidence>
<dbReference type="Proteomes" id="UP000019700">
    <property type="component" value="Genome"/>
</dbReference>
<name>W8P076_9CAUD</name>
<accession>W8P076</accession>